<feature type="domain" description="Pyrin" evidence="8">
    <location>
        <begin position="1"/>
        <end position="91"/>
    </location>
</feature>
<dbReference type="PANTHER" id="PTHR24106">
    <property type="entry name" value="NACHT, LRR AND CARD DOMAINS-CONTAINING"/>
    <property type="match status" value="1"/>
</dbReference>
<dbReference type="GO" id="GO:0005524">
    <property type="term" value="F:ATP binding"/>
    <property type="evidence" value="ECO:0007669"/>
    <property type="project" value="UniProtKB-KW"/>
</dbReference>
<dbReference type="SUPFAM" id="SSF52047">
    <property type="entry name" value="RNI-like"/>
    <property type="match status" value="1"/>
</dbReference>
<dbReference type="PROSITE" id="PS50837">
    <property type="entry name" value="NACHT"/>
    <property type="match status" value="1"/>
</dbReference>
<dbReference type="SMART" id="SM00589">
    <property type="entry name" value="PRY"/>
    <property type="match status" value="1"/>
</dbReference>
<dbReference type="InterPro" id="IPR003877">
    <property type="entry name" value="SPRY_dom"/>
</dbReference>
<evidence type="ECO:0000256" key="6">
    <source>
        <dbReference type="ARBA" id="ARBA00022840"/>
    </source>
</evidence>
<dbReference type="Pfam" id="PF00622">
    <property type="entry name" value="SPRY"/>
    <property type="match status" value="1"/>
</dbReference>
<dbReference type="InterPro" id="IPR041267">
    <property type="entry name" value="NLRP_HD2"/>
</dbReference>
<feature type="domain" description="NACHT" evidence="9">
    <location>
        <begin position="207"/>
        <end position="343"/>
    </location>
</feature>
<dbReference type="PRINTS" id="PR01407">
    <property type="entry name" value="BUTYPHLNCDUF"/>
</dbReference>
<evidence type="ECO:0000256" key="3">
    <source>
        <dbReference type="ARBA" id="ARBA00022614"/>
    </source>
</evidence>
<evidence type="ECO:0000313" key="10">
    <source>
        <dbReference type="Ensembl" id="ENSAMXP00005012133.1"/>
    </source>
</evidence>
<dbReference type="SUPFAM" id="SSF49899">
    <property type="entry name" value="Concanavalin A-like lectins/glucanases"/>
    <property type="match status" value="1"/>
</dbReference>
<dbReference type="Gene3D" id="2.60.120.920">
    <property type="match status" value="1"/>
</dbReference>
<keyword evidence="5" id="KW-0547">Nucleotide-binding</keyword>
<dbReference type="SUPFAM" id="SSF52540">
    <property type="entry name" value="P-loop containing nucleoside triphosphate hydrolases"/>
    <property type="match status" value="1"/>
</dbReference>
<dbReference type="SMART" id="SM00368">
    <property type="entry name" value="LRR_RI"/>
    <property type="match status" value="5"/>
</dbReference>
<sequence length="1099" mass="125562">MEAVPELLLETLEDLLEEDLHKFYWYLTKGNVLNGFPHIPKSQLENASRWETVDKMVLKYQKHGAVDLTLKILSKINQNQLALDLRTKLEATGYFSFSSTTAQLSDGGTANANSLSKDEVDHAMQESLKTSFKLKFAKLYEGTTLEGDHVLLNDVFTELYVIKGCTGGVYNEHEVRQVEAFYPRIDETPIQFSEIFIVQSGEDKNATKVLTIGIAGVGKTVSVHKFILDWAEEKSNQDIDFILFLPFRELNLLKDDQYTLRELILYFHRELKEGFKESEMFSNKCRVAFIFDGLDESRIPLNFNEKKMSSLSERTTINKLITNLIKGELLPSALIWITSRPAAANLIPRRYFDHMTEIRGFTEQQKEAYFRKRISDQDKASKIYSHIKSSRSLHILCHIPVFCWIAASVLLQILRDSKEMEHAPTTLTEMYTRFLLFQTTQMTEKYKEMMDQRSTNKPPTQGKNKEAPVDILKLAQLAFLQLQKGQLIFYENDLKDCDIDVDQALVYSGVCTQIFRKDETVFTFVHLSFQEFLAALYVFLTFSPEWNPFLQSFWEKIKWKAWHSLCDLHKTAVNKALQSENGHLDLFLRFLLGLSLQSNQRLLKSLQPQRLIREENLAKTSDYIKKKINESKSSERCINLFHCLSELKDNSLMATVQNYLRSGDRSNQALSSAEWSALVFVLLMSEETQETFELKKYRGSDEGLRRLLAVVKQTKQALLDHCNLGVESCELLTTVLSSDSSPLRELDMSNNNLQDSGVMPLLDGLKSHYCKLEILSLCCCSLTMECCETLASALSSASSVLKELDLSYNELKNRGVQLLSEGLKKPHCKLAILRLSLCMITDKGFSYLASALISNPSHLKELDLRYNYPGESGKELLSARQEDSQCSLKRLRMDHGGKFRTKPGPRKYACELTLDPNTVHKNISLSEDCRKACRVKEGRLHPEHPERFEGHPHAQVLCRESLTGRCYWEAEWEEWCEIAVAYKGIGRKEKNPDSCGFGSNAMSWSLNCSKYGYSASHNNKSTEIRIPTSQRVGVYLDWPGGILSFYSIHEHHKLKEIHTFRSRFTEPLFAGFGVYNINVAGAYVSSVSICQIDESEASS</sequence>
<dbReference type="GO" id="GO:0005737">
    <property type="term" value="C:cytoplasm"/>
    <property type="evidence" value="ECO:0007669"/>
    <property type="project" value="UniProtKB-SubCell"/>
</dbReference>
<dbReference type="SMART" id="SM00449">
    <property type="entry name" value="SPRY"/>
    <property type="match status" value="1"/>
</dbReference>
<dbReference type="FunFam" id="3.80.10.10:FF:000100">
    <property type="entry name" value="Si:dkey-11n14.1"/>
    <property type="match status" value="1"/>
</dbReference>
<dbReference type="InterPro" id="IPR043136">
    <property type="entry name" value="B30.2/SPRY_sf"/>
</dbReference>
<dbReference type="Pfam" id="PF17779">
    <property type="entry name" value="WHD_NOD2"/>
    <property type="match status" value="1"/>
</dbReference>
<dbReference type="CDD" id="cd08321">
    <property type="entry name" value="Pyrin_ASC-like"/>
    <property type="match status" value="1"/>
</dbReference>
<evidence type="ECO:0000256" key="2">
    <source>
        <dbReference type="ARBA" id="ARBA00022490"/>
    </source>
</evidence>
<accession>A0A8B9HMR9</accession>
<keyword evidence="6" id="KW-0067">ATP-binding</keyword>
<evidence type="ECO:0000256" key="4">
    <source>
        <dbReference type="ARBA" id="ARBA00022737"/>
    </source>
</evidence>
<dbReference type="Pfam" id="PF05729">
    <property type="entry name" value="NACHT"/>
    <property type="match status" value="1"/>
</dbReference>
<evidence type="ECO:0000259" key="9">
    <source>
        <dbReference type="PROSITE" id="PS50837"/>
    </source>
</evidence>
<dbReference type="PROSITE" id="PS50188">
    <property type="entry name" value="B302_SPRY"/>
    <property type="match status" value="1"/>
</dbReference>
<dbReference type="SMART" id="SM01289">
    <property type="entry name" value="PYRIN"/>
    <property type="match status" value="1"/>
</dbReference>
<evidence type="ECO:0000313" key="11">
    <source>
        <dbReference type="Proteomes" id="UP000694621"/>
    </source>
</evidence>
<dbReference type="FunFam" id="3.40.50.300:FF:000210">
    <property type="entry name" value="Si:dkey-16p6.1"/>
    <property type="match status" value="1"/>
</dbReference>
<dbReference type="InterPro" id="IPR004020">
    <property type="entry name" value="DAPIN"/>
</dbReference>
<evidence type="ECO:0000256" key="5">
    <source>
        <dbReference type="ARBA" id="ARBA00022741"/>
    </source>
</evidence>
<comment type="subcellular location">
    <subcellularLocation>
        <location evidence="1">Cytoplasm</location>
    </subcellularLocation>
</comment>
<name>A0A8B9HMR9_ASTMX</name>
<dbReference type="InterPro" id="IPR041075">
    <property type="entry name" value="NOD1/2_WH"/>
</dbReference>
<evidence type="ECO:0000259" key="8">
    <source>
        <dbReference type="PROSITE" id="PS50824"/>
    </source>
</evidence>
<keyword evidence="2" id="KW-0963">Cytoplasm</keyword>
<dbReference type="PROSITE" id="PS50824">
    <property type="entry name" value="DAPIN"/>
    <property type="match status" value="1"/>
</dbReference>
<dbReference type="InterPro" id="IPR027417">
    <property type="entry name" value="P-loop_NTPase"/>
</dbReference>
<dbReference type="CDD" id="cd16040">
    <property type="entry name" value="SPRY_PRY_SNTX"/>
    <property type="match status" value="1"/>
</dbReference>
<dbReference type="Proteomes" id="UP000694621">
    <property type="component" value="Unplaced"/>
</dbReference>
<dbReference type="InterPro" id="IPR029495">
    <property type="entry name" value="NACHT-assoc"/>
</dbReference>
<dbReference type="Pfam" id="PF17776">
    <property type="entry name" value="NLRC4_HD2"/>
    <property type="match status" value="1"/>
</dbReference>
<reference evidence="10" key="1">
    <citation type="submission" date="2025-08" db="UniProtKB">
        <authorList>
            <consortium name="Ensembl"/>
        </authorList>
    </citation>
    <scope>IDENTIFICATION</scope>
</reference>
<dbReference type="AlphaFoldDB" id="A0A8B9HMR9"/>
<feature type="domain" description="B30.2/SPRY" evidence="7">
    <location>
        <begin position="892"/>
        <end position="1091"/>
    </location>
</feature>
<dbReference type="SUPFAM" id="SSF47986">
    <property type="entry name" value="DEATH domain"/>
    <property type="match status" value="1"/>
</dbReference>
<dbReference type="InterPro" id="IPR013320">
    <property type="entry name" value="ConA-like_dom_sf"/>
</dbReference>
<dbReference type="InterPro" id="IPR003879">
    <property type="entry name" value="Butyrophylin_SPRY"/>
</dbReference>
<protein>
    <submittedName>
        <fullName evidence="10">NACHT, LRR and PYD domains-containing protein 3-like</fullName>
    </submittedName>
</protein>
<dbReference type="SMART" id="SM01288">
    <property type="entry name" value="FISNA"/>
    <property type="match status" value="1"/>
</dbReference>
<dbReference type="InterPro" id="IPR007111">
    <property type="entry name" value="NACHT_NTPase"/>
</dbReference>
<dbReference type="InterPro" id="IPR051261">
    <property type="entry name" value="NLR"/>
</dbReference>
<gene>
    <name evidence="10" type="primary">LOC103026955</name>
</gene>
<evidence type="ECO:0000256" key="1">
    <source>
        <dbReference type="ARBA" id="ARBA00004496"/>
    </source>
</evidence>
<dbReference type="Pfam" id="PF13516">
    <property type="entry name" value="LRR_6"/>
    <property type="match status" value="2"/>
</dbReference>
<dbReference type="Gene3D" id="3.40.50.300">
    <property type="entry name" value="P-loop containing nucleotide triphosphate hydrolases"/>
    <property type="match status" value="1"/>
</dbReference>
<dbReference type="InterPro" id="IPR032675">
    <property type="entry name" value="LRR_dom_sf"/>
</dbReference>
<dbReference type="Gene3D" id="1.10.533.10">
    <property type="entry name" value="Death Domain, Fas"/>
    <property type="match status" value="1"/>
</dbReference>
<dbReference type="InterPro" id="IPR006574">
    <property type="entry name" value="PRY"/>
</dbReference>
<dbReference type="Pfam" id="PF13765">
    <property type="entry name" value="PRY"/>
    <property type="match status" value="1"/>
</dbReference>
<dbReference type="InterPro" id="IPR001611">
    <property type="entry name" value="Leu-rich_rpt"/>
</dbReference>
<keyword evidence="3" id="KW-0433">Leucine-rich repeat</keyword>
<dbReference type="Pfam" id="PF14484">
    <property type="entry name" value="FISNA"/>
    <property type="match status" value="1"/>
</dbReference>
<keyword evidence="4" id="KW-0677">Repeat</keyword>
<organism evidence="10 11">
    <name type="scientific">Astyanax mexicanus</name>
    <name type="common">Blind cave fish</name>
    <name type="synonym">Astyanax fasciatus mexicanus</name>
    <dbReference type="NCBI Taxonomy" id="7994"/>
    <lineage>
        <taxon>Eukaryota</taxon>
        <taxon>Metazoa</taxon>
        <taxon>Chordata</taxon>
        <taxon>Craniata</taxon>
        <taxon>Vertebrata</taxon>
        <taxon>Euteleostomi</taxon>
        <taxon>Actinopterygii</taxon>
        <taxon>Neopterygii</taxon>
        <taxon>Teleostei</taxon>
        <taxon>Ostariophysi</taxon>
        <taxon>Characiformes</taxon>
        <taxon>Characoidei</taxon>
        <taxon>Acestrorhamphidae</taxon>
        <taxon>Acestrorhamphinae</taxon>
        <taxon>Astyanax</taxon>
    </lineage>
</organism>
<dbReference type="Ensembl" id="ENSAMXT00005013467.1">
    <property type="protein sequence ID" value="ENSAMXP00005012133.1"/>
    <property type="gene ID" value="ENSAMXG00005006592.1"/>
</dbReference>
<proteinExistence type="predicted"/>
<dbReference type="InterPro" id="IPR001870">
    <property type="entry name" value="B30.2/SPRY"/>
</dbReference>
<dbReference type="Pfam" id="PF02758">
    <property type="entry name" value="PYRIN"/>
    <property type="match status" value="1"/>
</dbReference>
<evidence type="ECO:0000259" key="7">
    <source>
        <dbReference type="PROSITE" id="PS50188"/>
    </source>
</evidence>
<dbReference type="Gene3D" id="3.80.10.10">
    <property type="entry name" value="Ribonuclease Inhibitor"/>
    <property type="match status" value="2"/>
</dbReference>
<dbReference type="InterPro" id="IPR011029">
    <property type="entry name" value="DEATH-like_dom_sf"/>
</dbReference>